<proteinExistence type="inferred from homology"/>
<feature type="domain" description="Peptidase S8/S53" evidence="8">
    <location>
        <begin position="179"/>
        <end position="409"/>
    </location>
</feature>
<evidence type="ECO:0000256" key="3">
    <source>
        <dbReference type="ARBA" id="ARBA00022801"/>
    </source>
</evidence>
<evidence type="ECO:0000313" key="9">
    <source>
        <dbReference type="EMBL" id="KAF1804388.1"/>
    </source>
</evidence>
<keyword evidence="3 5" id="KW-0378">Hydrolase</keyword>
<evidence type="ECO:0000256" key="7">
    <source>
        <dbReference type="SAM" id="SignalP"/>
    </source>
</evidence>
<keyword evidence="7" id="KW-0732">Signal</keyword>
<keyword evidence="2 5" id="KW-0645">Protease</keyword>
<feature type="active site" description="Charge relay system" evidence="5">
    <location>
        <position position="188"/>
    </location>
</feature>
<accession>A0A8H4BMY3</accession>
<feature type="active site" description="Charge relay system" evidence="5">
    <location>
        <position position="221"/>
    </location>
</feature>
<keyword evidence="4 5" id="KW-0720">Serine protease</keyword>
<dbReference type="FunFam" id="3.40.50.200:FF:000007">
    <property type="entry name" value="Subtilisin-like serine protease"/>
    <property type="match status" value="1"/>
</dbReference>
<evidence type="ECO:0000256" key="1">
    <source>
        <dbReference type="ARBA" id="ARBA00011073"/>
    </source>
</evidence>
<comment type="similarity">
    <text evidence="1 5 6">Belongs to the peptidase S8 family.</text>
</comment>
<dbReference type="GO" id="GO:0005615">
    <property type="term" value="C:extracellular space"/>
    <property type="evidence" value="ECO:0007669"/>
    <property type="project" value="TreeGrafter"/>
</dbReference>
<organism evidence="9 10">
    <name type="scientific">Mucor circinelloides f. lusitanicus</name>
    <name type="common">Mucor racemosus var. lusitanicus</name>
    <dbReference type="NCBI Taxonomy" id="29924"/>
    <lineage>
        <taxon>Eukaryota</taxon>
        <taxon>Fungi</taxon>
        <taxon>Fungi incertae sedis</taxon>
        <taxon>Mucoromycota</taxon>
        <taxon>Mucoromycotina</taxon>
        <taxon>Mucoromycetes</taxon>
        <taxon>Mucorales</taxon>
        <taxon>Mucorineae</taxon>
        <taxon>Mucoraceae</taxon>
        <taxon>Mucor</taxon>
    </lineage>
</organism>
<gene>
    <name evidence="9" type="ORF">FB192DRAFT_1372745</name>
</gene>
<dbReference type="InterPro" id="IPR000209">
    <property type="entry name" value="Peptidase_S8/S53_dom"/>
</dbReference>
<evidence type="ECO:0000256" key="6">
    <source>
        <dbReference type="RuleBase" id="RU003355"/>
    </source>
</evidence>
<dbReference type="PROSITE" id="PS00138">
    <property type="entry name" value="SUBTILASE_SER"/>
    <property type="match status" value="1"/>
</dbReference>
<dbReference type="CDD" id="cd04077">
    <property type="entry name" value="Peptidases_S8_PCSK9_ProteinaseK_like"/>
    <property type="match status" value="1"/>
</dbReference>
<dbReference type="Pfam" id="PF00082">
    <property type="entry name" value="Peptidase_S8"/>
    <property type="match status" value="1"/>
</dbReference>
<protein>
    <submittedName>
        <fullName evidence="9">Peptidase S8/S53 domain-containing protein</fullName>
    </submittedName>
</protein>
<dbReference type="PROSITE" id="PS51892">
    <property type="entry name" value="SUBTILASE"/>
    <property type="match status" value="1"/>
</dbReference>
<reference evidence="9 10" key="1">
    <citation type="submission" date="2019-09" db="EMBL/GenBank/DDBJ databases">
        <authorList>
            <consortium name="DOE Joint Genome Institute"/>
            <person name="Mondo S.J."/>
            <person name="Navarro-Mendoza M.I."/>
            <person name="Perez-Arques C."/>
            <person name="Panchal S."/>
            <person name="Nicolas F.E."/>
            <person name="Ganguly P."/>
            <person name="Pangilinan J."/>
            <person name="Grigoriev I."/>
            <person name="Heitman J."/>
            <person name="Sanya K."/>
            <person name="Garre V."/>
        </authorList>
    </citation>
    <scope>NUCLEOTIDE SEQUENCE [LARGE SCALE GENOMIC DNA]</scope>
    <source>
        <strain evidence="9 10">MU402</strain>
    </source>
</reference>
<dbReference type="InterPro" id="IPR023828">
    <property type="entry name" value="Peptidase_S8_Ser-AS"/>
</dbReference>
<dbReference type="GO" id="GO:0006508">
    <property type="term" value="P:proteolysis"/>
    <property type="evidence" value="ECO:0007669"/>
    <property type="project" value="UniProtKB-KW"/>
</dbReference>
<dbReference type="GO" id="GO:0004252">
    <property type="term" value="F:serine-type endopeptidase activity"/>
    <property type="evidence" value="ECO:0007669"/>
    <property type="project" value="UniProtKB-UniRule"/>
</dbReference>
<dbReference type="InterPro" id="IPR036852">
    <property type="entry name" value="Peptidase_S8/S53_dom_sf"/>
</dbReference>
<dbReference type="PROSITE" id="PS00136">
    <property type="entry name" value="SUBTILASE_ASP"/>
    <property type="match status" value="1"/>
</dbReference>
<name>A0A8H4BMY3_MUCCL</name>
<sequence>MSILRFACFIVWFLASIVLAQDNAGPAQPELVDSSNYIVVFKPNVNSLKISNQIQRMQLHQVASNKTIASSSASASSVNTTLHSTKNSSYSSIGKFRWYSARFHTEAIEHMLATNTSSTTTANNITFNTDENDAVHYYVKDATFSLQEFIQTNPPSWGLDRIDQRQGTDGRYSFATDQGQGVTIYLMDSGIRQDHTDIAGRVKIGKTVVGDVNDPSDANGHGTFVAGVCCGTKYGVAKKAEIVSVKTLDSEGNGHLSDVLVGLEWIVQQHKATPNAKSIVNLSLGALYSQATNDAIQEAISLGIHFVIAAGNYGEDACKYSPGSTPGAITVGAIDEDDSVSYYSNFGKCVDIFAPGTNIKSIWSTSSSATHTLTGTSMAAPHVAGTMAIFLSQANYTPPELQSYIKRVSSLMSQDFTINNTGSFYNENKTVLDNSINTGYKVKDRLGQKTLVNILFSHPNDSTPFWIYGQSLNQASTTQNSCIQPVFMVILFIATYLAL</sequence>
<dbReference type="PRINTS" id="PR00723">
    <property type="entry name" value="SUBTILISIN"/>
</dbReference>
<dbReference type="PANTHER" id="PTHR43806">
    <property type="entry name" value="PEPTIDASE S8"/>
    <property type="match status" value="1"/>
</dbReference>
<dbReference type="Gene3D" id="3.40.50.200">
    <property type="entry name" value="Peptidase S8/S53 domain"/>
    <property type="match status" value="1"/>
</dbReference>
<dbReference type="InterPro" id="IPR023827">
    <property type="entry name" value="Peptidase_S8_Asp-AS"/>
</dbReference>
<evidence type="ECO:0000256" key="2">
    <source>
        <dbReference type="ARBA" id="ARBA00022670"/>
    </source>
</evidence>
<feature type="chain" id="PRO_5034046577" evidence="7">
    <location>
        <begin position="21"/>
        <end position="499"/>
    </location>
</feature>
<dbReference type="PANTHER" id="PTHR43806:SF11">
    <property type="entry name" value="CEREVISIN-RELATED"/>
    <property type="match status" value="1"/>
</dbReference>
<dbReference type="InterPro" id="IPR015500">
    <property type="entry name" value="Peptidase_S8_subtilisin-rel"/>
</dbReference>
<dbReference type="AlphaFoldDB" id="A0A8H4BMY3"/>
<evidence type="ECO:0000256" key="4">
    <source>
        <dbReference type="ARBA" id="ARBA00022825"/>
    </source>
</evidence>
<dbReference type="EMBL" id="JAAECE010000003">
    <property type="protein sequence ID" value="KAF1804388.1"/>
    <property type="molecule type" value="Genomic_DNA"/>
</dbReference>
<evidence type="ECO:0000259" key="8">
    <source>
        <dbReference type="Pfam" id="PF00082"/>
    </source>
</evidence>
<comment type="caution">
    <text evidence="9">The sequence shown here is derived from an EMBL/GenBank/DDBJ whole genome shotgun (WGS) entry which is preliminary data.</text>
</comment>
<dbReference type="Proteomes" id="UP000469890">
    <property type="component" value="Unassembled WGS sequence"/>
</dbReference>
<dbReference type="InterPro" id="IPR034193">
    <property type="entry name" value="PCSK9_ProteinaseK-like"/>
</dbReference>
<evidence type="ECO:0000313" key="10">
    <source>
        <dbReference type="Proteomes" id="UP000469890"/>
    </source>
</evidence>
<feature type="active site" description="Charge relay system" evidence="5">
    <location>
        <position position="377"/>
    </location>
</feature>
<evidence type="ECO:0000256" key="5">
    <source>
        <dbReference type="PROSITE-ProRule" id="PRU01240"/>
    </source>
</evidence>
<feature type="signal peptide" evidence="7">
    <location>
        <begin position="1"/>
        <end position="20"/>
    </location>
</feature>
<dbReference type="SUPFAM" id="SSF52743">
    <property type="entry name" value="Subtilisin-like"/>
    <property type="match status" value="1"/>
</dbReference>
<dbReference type="InterPro" id="IPR050131">
    <property type="entry name" value="Peptidase_S8_subtilisin-like"/>
</dbReference>